<dbReference type="InterPro" id="IPR001466">
    <property type="entry name" value="Beta-lactam-related"/>
</dbReference>
<dbReference type="Pfam" id="PF00144">
    <property type="entry name" value="Beta-lactamase"/>
    <property type="match status" value="1"/>
</dbReference>
<protein>
    <submittedName>
        <fullName evidence="2">Serine hydrolase</fullName>
    </submittedName>
</protein>
<keyword evidence="2" id="KW-0378">Hydrolase</keyword>
<dbReference type="Proteomes" id="UP001595988">
    <property type="component" value="Unassembled WGS sequence"/>
</dbReference>
<gene>
    <name evidence="2" type="ORF">ACFO3P_14620</name>
</gene>
<accession>A0ABV9K036</accession>
<dbReference type="SUPFAM" id="SSF56601">
    <property type="entry name" value="beta-lactamase/transpeptidase-like"/>
    <property type="match status" value="1"/>
</dbReference>
<organism evidence="2 3">
    <name type="scientific">Oceanobacillus aidingensis</name>
    <dbReference type="NCBI Taxonomy" id="645964"/>
    <lineage>
        <taxon>Bacteria</taxon>
        <taxon>Bacillati</taxon>
        <taxon>Bacillota</taxon>
        <taxon>Bacilli</taxon>
        <taxon>Bacillales</taxon>
        <taxon>Bacillaceae</taxon>
        <taxon>Oceanobacillus</taxon>
    </lineage>
</organism>
<evidence type="ECO:0000259" key="1">
    <source>
        <dbReference type="Pfam" id="PF00144"/>
    </source>
</evidence>
<feature type="domain" description="Beta-lactamase-related" evidence="1">
    <location>
        <begin position="9"/>
        <end position="83"/>
    </location>
</feature>
<dbReference type="GO" id="GO:0016787">
    <property type="term" value="F:hydrolase activity"/>
    <property type="evidence" value="ECO:0007669"/>
    <property type="project" value="UniProtKB-KW"/>
</dbReference>
<dbReference type="EMBL" id="JBHSFT010000036">
    <property type="protein sequence ID" value="MFC4663410.1"/>
    <property type="molecule type" value="Genomic_DNA"/>
</dbReference>
<evidence type="ECO:0000313" key="2">
    <source>
        <dbReference type="EMBL" id="MFC4663410.1"/>
    </source>
</evidence>
<sequence>MELKNMDLEERMKFYHVPSLNITVLENGQINRTENKGQLEGGGNRKVNDDSVFNACSISKFLTGFLAVKLAEEGMLHLDEDVNER</sequence>
<name>A0ABV9K036_9BACI</name>
<keyword evidence="3" id="KW-1185">Reference proteome</keyword>
<dbReference type="Gene3D" id="3.40.710.10">
    <property type="entry name" value="DD-peptidase/beta-lactamase superfamily"/>
    <property type="match status" value="1"/>
</dbReference>
<proteinExistence type="predicted"/>
<evidence type="ECO:0000313" key="3">
    <source>
        <dbReference type="Proteomes" id="UP001595988"/>
    </source>
</evidence>
<dbReference type="RefSeq" id="WP_042533861.1">
    <property type="nucleotide sequence ID" value="NZ_JBHSFT010000036.1"/>
</dbReference>
<reference evidence="3" key="1">
    <citation type="journal article" date="2019" name="Int. J. Syst. Evol. Microbiol.">
        <title>The Global Catalogue of Microorganisms (GCM) 10K type strain sequencing project: providing services to taxonomists for standard genome sequencing and annotation.</title>
        <authorList>
            <consortium name="The Broad Institute Genomics Platform"/>
            <consortium name="The Broad Institute Genome Sequencing Center for Infectious Disease"/>
            <person name="Wu L."/>
            <person name="Ma J."/>
        </authorList>
    </citation>
    <scope>NUCLEOTIDE SEQUENCE [LARGE SCALE GENOMIC DNA]</scope>
    <source>
        <strain evidence="3">CCUG 37257</strain>
    </source>
</reference>
<dbReference type="InterPro" id="IPR012338">
    <property type="entry name" value="Beta-lactam/transpept-like"/>
</dbReference>
<comment type="caution">
    <text evidence="2">The sequence shown here is derived from an EMBL/GenBank/DDBJ whole genome shotgun (WGS) entry which is preliminary data.</text>
</comment>